<feature type="transmembrane region" description="Helical" evidence="1">
    <location>
        <begin position="19"/>
        <end position="37"/>
    </location>
</feature>
<evidence type="ECO:0000313" key="2">
    <source>
        <dbReference type="EMBL" id="MFC6631666.1"/>
    </source>
</evidence>
<keyword evidence="1" id="KW-0472">Membrane</keyword>
<dbReference type="EMBL" id="JBHSVR010000001">
    <property type="protein sequence ID" value="MFC6635770.1"/>
    <property type="molecule type" value="Genomic_DNA"/>
</dbReference>
<gene>
    <name evidence="2" type="ORF">ACFQBM_00130</name>
    <name evidence="3" type="ORF">ACFQBM_21075</name>
    <name evidence="4" type="ORF">ACFQBM_21180</name>
</gene>
<organism evidence="2 5">
    <name type="scientific">Microbulbifer taiwanensis</name>
    <dbReference type="NCBI Taxonomy" id="986746"/>
    <lineage>
        <taxon>Bacteria</taxon>
        <taxon>Pseudomonadati</taxon>
        <taxon>Pseudomonadota</taxon>
        <taxon>Gammaproteobacteria</taxon>
        <taxon>Cellvibrionales</taxon>
        <taxon>Microbulbiferaceae</taxon>
        <taxon>Microbulbifer</taxon>
    </lineage>
</organism>
<evidence type="ECO:0000313" key="3">
    <source>
        <dbReference type="EMBL" id="MFC6635770.1"/>
    </source>
</evidence>
<evidence type="ECO:0000313" key="5">
    <source>
        <dbReference type="Proteomes" id="UP001596425"/>
    </source>
</evidence>
<sequence>MNPINTATSAAKDNFDMKIAFSAFAGVAALGAVAYLLNKTGVKPLQTAANVAKKGSAK</sequence>
<evidence type="ECO:0000313" key="4">
    <source>
        <dbReference type="EMBL" id="MFC6635791.1"/>
    </source>
</evidence>
<dbReference type="EMBL" id="JBHSVR010000001">
    <property type="protein sequence ID" value="MFC6631666.1"/>
    <property type="molecule type" value="Genomic_DNA"/>
</dbReference>
<dbReference type="RefSeq" id="WP_193195103.1">
    <property type="nucleotide sequence ID" value="NZ_JACZFR010000077.1"/>
</dbReference>
<keyword evidence="5" id="KW-1185">Reference proteome</keyword>
<dbReference type="Proteomes" id="UP001596425">
    <property type="component" value="Unassembled WGS sequence"/>
</dbReference>
<reference evidence="5" key="2">
    <citation type="journal article" date="2019" name="Int. J. Syst. Evol. Microbiol.">
        <title>The Global Catalogue of Microorganisms (GCM) 10K type strain sequencing project: providing services to taxonomists for standard genome sequencing and annotation.</title>
        <authorList>
            <consortium name="The Broad Institute Genomics Platform"/>
            <consortium name="The Broad Institute Genome Sequencing Center for Infectious Disease"/>
            <person name="Wu L."/>
            <person name="Ma J."/>
        </authorList>
    </citation>
    <scope>NUCLEOTIDE SEQUENCE [LARGE SCALE GENOMIC DNA]</scope>
    <source>
        <strain evidence="5">CGMCC 1.13718</strain>
    </source>
</reference>
<protein>
    <submittedName>
        <fullName evidence="2">Uncharacterized protein</fullName>
    </submittedName>
</protein>
<proteinExistence type="predicted"/>
<name>A0ABW1YFX0_9GAMM</name>
<evidence type="ECO:0000256" key="1">
    <source>
        <dbReference type="SAM" id="Phobius"/>
    </source>
</evidence>
<reference evidence="2" key="1">
    <citation type="journal article" date="2014" name="Int. J. Syst. Evol. Microbiol.">
        <title>Complete genome of a new Firmicutes species belonging to the dominant human colonic microbiota ('Ruminococcus bicirculans') reveals two chromosomes and a selective capacity to utilize plant glucans.</title>
        <authorList>
            <consortium name="NISC Comparative Sequencing Program"/>
            <person name="Wegmann U."/>
            <person name="Louis P."/>
            <person name="Goesmann A."/>
            <person name="Henrissat B."/>
            <person name="Duncan S.H."/>
            <person name="Flint H.J."/>
        </authorList>
    </citation>
    <scope>NUCLEOTIDE SEQUENCE</scope>
    <source>
        <strain evidence="2">CCM 7856</strain>
    </source>
</reference>
<reference evidence="2" key="3">
    <citation type="submission" date="2024-09" db="EMBL/GenBank/DDBJ databases">
        <authorList>
            <person name="Sun Q."/>
            <person name="Mori K."/>
        </authorList>
    </citation>
    <scope>NUCLEOTIDE SEQUENCE</scope>
    <source>
        <strain evidence="2">CCM 7856</strain>
    </source>
</reference>
<keyword evidence="1" id="KW-0812">Transmembrane</keyword>
<keyword evidence="1" id="KW-1133">Transmembrane helix</keyword>
<comment type="caution">
    <text evidence="2">The sequence shown here is derived from an EMBL/GenBank/DDBJ whole genome shotgun (WGS) entry which is preliminary data.</text>
</comment>
<dbReference type="EMBL" id="JBHSVR010000001">
    <property type="protein sequence ID" value="MFC6635791.1"/>
    <property type="molecule type" value="Genomic_DNA"/>
</dbReference>
<accession>A0ABW1YFX0</accession>